<dbReference type="SUPFAM" id="SSF51126">
    <property type="entry name" value="Pectin lyase-like"/>
    <property type="match status" value="1"/>
</dbReference>
<gene>
    <name evidence="1" type="ORF">GC102_17055</name>
</gene>
<protein>
    <submittedName>
        <fullName evidence="1">Uncharacterized protein</fullName>
    </submittedName>
</protein>
<proteinExistence type="predicted"/>
<dbReference type="RefSeq" id="WP_171690636.1">
    <property type="nucleotide sequence ID" value="NZ_WHOC01000082.1"/>
</dbReference>
<organism evidence="1 2">
    <name type="scientific">Paenibacillus germinis</name>
    <dbReference type="NCBI Taxonomy" id="2654979"/>
    <lineage>
        <taxon>Bacteria</taxon>
        <taxon>Bacillati</taxon>
        <taxon>Bacillota</taxon>
        <taxon>Bacilli</taxon>
        <taxon>Bacillales</taxon>
        <taxon>Paenibacillaceae</taxon>
        <taxon>Paenibacillus</taxon>
    </lineage>
</organism>
<evidence type="ECO:0000313" key="2">
    <source>
        <dbReference type="Proteomes" id="UP000658690"/>
    </source>
</evidence>
<accession>A0ABX1Z264</accession>
<dbReference type="InterPro" id="IPR011050">
    <property type="entry name" value="Pectin_lyase_fold/virulence"/>
</dbReference>
<dbReference type="Proteomes" id="UP000658690">
    <property type="component" value="Unassembled WGS sequence"/>
</dbReference>
<evidence type="ECO:0000313" key="1">
    <source>
        <dbReference type="EMBL" id="NOU87480.1"/>
    </source>
</evidence>
<name>A0ABX1Z264_9BACL</name>
<dbReference type="EMBL" id="WHOC01000082">
    <property type="protein sequence ID" value="NOU87480.1"/>
    <property type="molecule type" value="Genomic_DNA"/>
</dbReference>
<comment type="caution">
    <text evidence="1">The sequence shown here is derived from an EMBL/GenBank/DDBJ whole genome shotgun (WGS) entry which is preliminary data.</text>
</comment>
<keyword evidence="2" id="KW-1185">Reference proteome</keyword>
<reference evidence="1 2" key="1">
    <citation type="submission" date="2019-10" db="EMBL/GenBank/DDBJ databases">
        <title>Description of Paenibacillus choica sp. nov.</title>
        <authorList>
            <person name="Carlier A."/>
            <person name="Qi S."/>
        </authorList>
    </citation>
    <scope>NUCLEOTIDE SEQUENCE [LARGE SCALE GENOMIC DNA]</scope>
    <source>
        <strain evidence="1 2">LMG 31460</strain>
    </source>
</reference>
<dbReference type="Gene3D" id="2.160.20.10">
    <property type="entry name" value="Single-stranded right-handed beta-helix, Pectin lyase-like"/>
    <property type="match status" value="1"/>
</dbReference>
<dbReference type="InterPro" id="IPR012334">
    <property type="entry name" value="Pectin_lyas_fold"/>
</dbReference>
<sequence length="393" mass="43521">MVSVKLLETEGMVHDEGSGNQQSKECHLPINASSGLTLQGAVGEDGEPATVLVGYNDEAIHSYLPSILWCEDNENLSLLNLAFTREPEFASAGVVIARTDTSITVKVFDGNPCYERMGTYCMNRLDSITGALIGESVTYGGGADATWKMVGERTLVLNSVSVASKVLLGEHLSWHQGAQTDFQTYFARCNDLELNNIRVLNANGFAMLTESCRHITADRVVFKPDGNRLFTAPRDAWKLFKCGGRIEISRMYVEGVRMDGQNIQSNWLFFGSRLSPREALFFGKYTFAALQAGSHIEFYNGEHMEKRVIADWSHEGEQEGGHLYRVQFTQDIPEFAAEGSLCAADYWEAESYRCTHSEFVNIAGAGHLIRNDHVTIASSIIADFIRDMALRAA</sequence>